<dbReference type="InterPro" id="IPR028884">
    <property type="entry name" value="Trm82"/>
</dbReference>
<evidence type="ECO:0000256" key="3">
    <source>
        <dbReference type="ARBA" id="ARBA00022694"/>
    </source>
</evidence>
<dbReference type="InterPro" id="IPR015943">
    <property type="entry name" value="WD40/YVTN_repeat-like_dom_sf"/>
</dbReference>
<dbReference type="InterPro" id="IPR036322">
    <property type="entry name" value="WD40_repeat_dom_sf"/>
</dbReference>
<reference evidence="6" key="1">
    <citation type="submission" date="2016-07" db="EMBL/GenBank/DDBJ databases">
        <authorList>
            <person name="Bretaudeau A."/>
        </authorList>
    </citation>
    <scope>NUCLEOTIDE SEQUENCE</scope>
    <source>
        <strain evidence="6">Rice</strain>
        <tissue evidence="6">Whole body</tissue>
    </source>
</reference>
<keyword evidence="5" id="KW-0539">Nucleus</keyword>
<evidence type="ECO:0000256" key="1">
    <source>
        <dbReference type="ARBA" id="ARBA00004123"/>
    </source>
</evidence>
<keyword evidence="4" id="KW-0677">Repeat</keyword>
<protein>
    <submittedName>
        <fullName evidence="6">SFRICE_002290</fullName>
    </submittedName>
</protein>
<evidence type="ECO:0000256" key="4">
    <source>
        <dbReference type="ARBA" id="ARBA00022737"/>
    </source>
</evidence>
<sequence length="188" mass="21525">MSLLTATDKFLAVAKELSVDLYDHSNHKLIDVPGTPNQSEKDYISDIAISYDSNHLAVITTTSKKLLIYGLPQGELEQTFNIPRSASRIRFTVDNLQILVADKSGDVLIYDLKNEESENSIIAYKLEEHDGSVSVEETNRINMFADKNINPDTEENQLESIKVLYKRKFDNVQEYQERKKQRLEKLSK</sequence>
<dbReference type="AlphaFoldDB" id="A0A2H1WP77"/>
<comment type="subcellular location">
    <subcellularLocation>
        <location evidence="1">Nucleus</location>
    </subcellularLocation>
</comment>
<dbReference type="EMBL" id="ODYU01010043">
    <property type="protein sequence ID" value="SOQ54873.1"/>
    <property type="molecule type" value="Genomic_DNA"/>
</dbReference>
<gene>
    <name evidence="6" type="ORF">SFRICE_002290</name>
</gene>
<dbReference type="GO" id="GO:0036265">
    <property type="term" value="P:RNA (guanine-N7)-methylation"/>
    <property type="evidence" value="ECO:0007669"/>
    <property type="project" value="InterPro"/>
</dbReference>
<dbReference type="PANTHER" id="PTHR16288:SF0">
    <property type="entry name" value="TRNA (GUANINE-N(7)-)-METHYLTRANSFERASE NON-CATALYTIC SUBUNIT WDR4"/>
    <property type="match status" value="1"/>
</dbReference>
<organism evidence="6">
    <name type="scientific">Spodoptera frugiperda</name>
    <name type="common">Fall armyworm</name>
    <dbReference type="NCBI Taxonomy" id="7108"/>
    <lineage>
        <taxon>Eukaryota</taxon>
        <taxon>Metazoa</taxon>
        <taxon>Ecdysozoa</taxon>
        <taxon>Arthropoda</taxon>
        <taxon>Hexapoda</taxon>
        <taxon>Insecta</taxon>
        <taxon>Pterygota</taxon>
        <taxon>Neoptera</taxon>
        <taxon>Endopterygota</taxon>
        <taxon>Lepidoptera</taxon>
        <taxon>Glossata</taxon>
        <taxon>Ditrysia</taxon>
        <taxon>Noctuoidea</taxon>
        <taxon>Noctuidae</taxon>
        <taxon>Amphipyrinae</taxon>
        <taxon>Spodoptera</taxon>
    </lineage>
</organism>
<dbReference type="GO" id="GO:0005634">
    <property type="term" value="C:nucleus"/>
    <property type="evidence" value="ECO:0007669"/>
    <property type="project" value="UniProtKB-SubCell"/>
</dbReference>
<proteinExistence type="predicted"/>
<evidence type="ECO:0000256" key="2">
    <source>
        <dbReference type="ARBA" id="ARBA00022574"/>
    </source>
</evidence>
<name>A0A2H1WP77_SPOFR</name>
<dbReference type="GO" id="GO:0006400">
    <property type="term" value="P:tRNA modification"/>
    <property type="evidence" value="ECO:0007669"/>
    <property type="project" value="TreeGrafter"/>
</dbReference>
<keyword evidence="2" id="KW-0853">WD repeat</keyword>
<dbReference type="Gene3D" id="2.130.10.10">
    <property type="entry name" value="YVTN repeat-like/Quinoprotein amine dehydrogenase"/>
    <property type="match status" value="1"/>
</dbReference>
<dbReference type="GO" id="GO:0005829">
    <property type="term" value="C:cytosol"/>
    <property type="evidence" value="ECO:0007669"/>
    <property type="project" value="TreeGrafter"/>
</dbReference>
<evidence type="ECO:0000313" key="6">
    <source>
        <dbReference type="EMBL" id="SOQ54873.1"/>
    </source>
</evidence>
<dbReference type="GO" id="GO:0043527">
    <property type="term" value="C:tRNA methyltransferase complex"/>
    <property type="evidence" value="ECO:0007669"/>
    <property type="project" value="TreeGrafter"/>
</dbReference>
<dbReference type="PANTHER" id="PTHR16288">
    <property type="entry name" value="WD40 REPEAT PROTEIN 4"/>
    <property type="match status" value="1"/>
</dbReference>
<evidence type="ECO:0000256" key="5">
    <source>
        <dbReference type="ARBA" id="ARBA00023242"/>
    </source>
</evidence>
<keyword evidence="3" id="KW-0819">tRNA processing</keyword>
<dbReference type="SUPFAM" id="SSF50978">
    <property type="entry name" value="WD40 repeat-like"/>
    <property type="match status" value="1"/>
</dbReference>
<accession>A0A2H1WP77</accession>